<evidence type="ECO:0000256" key="3">
    <source>
        <dbReference type="ARBA" id="ARBA00023004"/>
    </source>
</evidence>
<comment type="caution">
    <text evidence="6">The sequence shown here is derived from an EMBL/GenBank/DDBJ whole genome shotgun (WGS) entry which is preliminary data.</text>
</comment>
<dbReference type="PANTHER" id="PTHR24960:SF83">
    <property type="entry name" value="4FE-4S FERREDOXIN-TYPE DOMAIN-CONTAINING PROTEIN"/>
    <property type="match status" value="1"/>
</dbReference>
<dbReference type="Pfam" id="PF12838">
    <property type="entry name" value="Fer4_7"/>
    <property type="match status" value="1"/>
</dbReference>
<evidence type="ECO:0000256" key="4">
    <source>
        <dbReference type="ARBA" id="ARBA00023014"/>
    </source>
</evidence>
<dbReference type="PROSITE" id="PS51379">
    <property type="entry name" value="4FE4S_FER_2"/>
    <property type="match status" value="2"/>
</dbReference>
<evidence type="ECO:0000256" key="2">
    <source>
        <dbReference type="ARBA" id="ARBA00022723"/>
    </source>
</evidence>
<dbReference type="InterPro" id="IPR007160">
    <property type="entry name" value="DUF362"/>
</dbReference>
<dbReference type="InterPro" id="IPR017900">
    <property type="entry name" value="4Fe4S_Fe_S_CS"/>
</dbReference>
<keyword evidence="2" id="KW-0479">Metal-binding</keyword>
<organism evidence="6">
    <name type="scientific">Desulfacinum infernum</name>
    <dbReference type="NCBI Taxonomy" id="35837"/>
    <lineage>
        <taxon>Bacteria</taxon>
        <taxon>Pseudomonadati</taxon>
        <taxon>Thermodesulfobacteriota</taxon>
        <taxon>Syntrophobacteria</taxon>
        <taxon>Syntrophobacterales</taxon>
        <taxon>Syntrophobacteraceae</taxon>
        <taxon>Desulfacinum</taxon>
    </lineage>
</organism>
<keyword evidence="3" id="KW-0408">Iron</keyword>
<dbReference type="PANTHER" id="PTHR24960">
    <property type="entry name" value="PHOTOSYSTEM I IRON-SULFUR CENTER-RELATED"/>
    <property type="match status" value="1"/>
</dbReference>
<dbReference type="Pfam" id="PF04015">
    <property type="entry name" value="DUF362"/>
    <property type="match status" value="1"/>
</dbReference>
<name>A0A832EIR6_9BACT</name>
<evidence type="ECO:0000259" key="5">
    <source>
        <dbReference type="PROSITE" id="PS51379"/>
    </source>
</evidence>
<dbReference type="GO" id="GO:0051539">
    <property type="term" value="F:4 iron, 4 sulfur cluster binding"/>
    <property type="evidence" value="ECO:0007669"/>
    <property type="project" value="UniProtKB-KW"/>
</dbReference>
<dbReference type="AlphaFoldDB" id="A0A832EIR6"/>
<feature type="domain" description="4Fe-4S ferredoxin-type" evidence="5">
    <location>
        <begin position="229"/>
        <end position="258"/>
    </location>
</feature>
<reference evidence="6" key="1">
    <citation type="journal article" date="2020" name="mSystems">
        <title>Genome- and Community-Level Interaction Insights into Carbon Utilization and Element Cycling Functions of Hydrothermarchaeota in Hydrothermal Sediment.</title>
        <authorList>
            <person name="Zhou Z."/>
            <person name="Liu Y."/>
            <person name="Xu W."/>
            <person name="Pan J."/>
            <person name="Luo Z.H."/>
            <person name="Li M."/>
        </authorList>
    </citation>
    <scope>NUCLEOTIDE SEQUENCE [LARGE SCALE GENOMIC DNA]</scope>
    <source>
        <strain evidence="6">SpSt-456</strain>
    </source>
</reference>
<dbReference type="Gene3D" id="3.30.70.20">
    <property type="match status" value="2"/>
</dbReference>
<evidence type="ECO:0000256" key="1">
    <source>
        <dbReference type="ARBA" id="ARBA00022485"/>
    </source>
</evidence>
<evidence type="ECO:0000313" key="6">
    <source>
        <dbReference type="EMBL" id="HFK96610.1"/>
    </source>
</evidence>
<sequence length="391" mass="42174">MPRSAVYFIDLRADDTWNLLDKIHLLLKEAGLASRIPKKALTAVKIHFGERGNTAFVRPLLVRPIIDAIAEAGGRPFLTDAGTLYVGTRGNAVDHLLTAVRNGFVLEVVGAPLIIADGLDGRDEVAVPVCLKRCQDTYIASAVARAEALVSVAHFKLHELAGFGGAMKNVGMGAASRRGKLQQHSVMEPKIRPKKCIACGTCLKVCAHDALSLGDRPEGMARPKESIKKIARIDAAKCVGCGSCIHACPEEAIDINWDNDIAGFLERMVEYTVGALYGKQDKSFFINFLTQISPACDCHASADAPIVADLGIMASADPVAIDQASVDLMNAQPVLAGSRLGSMNPSPTDKIRAVYPNIPWEHQLEYAESLGLGFRDYELIRVLPPKKKKGR</sequence>
<feature type="domain" description="4Fe-4S ferredoxin-type" evidence="5">
    <location>
        <begin position="187"/>
        <end position="216"/>
    </location>
</feature>
<accession>A0A832EIR6</accession>
<keyword evidence="1" id="KW-0004">4Fe-4S</keyword>
<gene>
    <name evidence="6" type="ORF">ENS06_04705</name>
</gene>
<proteinExistence type="predicted"/>
<dbReference type="InterPro" id="IPR050157">
    <property type="entry name" value="PSI_iron-sulfur_center"/>
</dbReference>
<keyword evidence="4" id="KW-0411">Iron-sulfur</keyword>
<dbReference type="InterPro" id="IPR017896">
    <property type="entry name" value="4Fe4S_Fe-S-bd"/>
</dbReference>
<protein>
    <submittedName>
        <fullName evidence="6">DUF362 domain-containing protein</fullName>
    </submittedName>
</protein>
<dbReference type="SUPFAM" id="SSF54862">
    <property type="entry name" value="4Fe-4S ferredoxins"/>
    <property type="match status" value="1"/>
</dbReference>
<dbReference type="EMBL" id="DSTK01000013">
    <property type="protein sequence ID" value="HFK96610.1"/>
    <property type="molecule type" value="Genomic_DNA"/>
</dbReference>
<dbReference type="GO" id="GO:0046872">
    <property type="term" value="F:metal ion binding"/>
    <property type="evidence" value="ECO:0007669"/>
    <property type="project" value="UniProtKB-KW"/>
</dbReference>
<dbReference type="PROSITE" id="PS00198">
    <property type="entry name" value="4FE4S_FER_1"/>
    <property type="match status" value="1"/>
</dbReference>